<feature type="domain" description="Sialidase" evidence="5">
    <location>
        <begin position="67"/>
        <end position="356"/>
    </location>
</feature>
<dbReference type="Proteomes" id="UP000658690">
    <property type="component" value="Unassembled WGS sequence"/>
</dbReference>
<dbReference type="InterPro" id="IPR025883">
    <property type="entry name" value="Cadherin-like_domain"/>
</dbReference>
<keyword evidence="7" id="KW-1185">Reference proteome</keyword>
<comment type="similarity">
    <text evidence="2">Belongs to the glycosyl hydrolase 33 family.</text>
</comment>
<dbReference type="InterPro" id="IPR013320">
    <property type="entry name" value="ConA-like_dom_sf"/>
</dbReference>
<dbReference type="CDD" id="cd15482">
    <property type="entry name" value="Sialidase_non-viral"/>
    <property type="match status" value="1"/>
</dbReference>
<evidence type="ECO:0000313" key="6">
    <source>
        <dbReference type="EMBL" id="NOU86312.1"/>
    </source>
</evidence>
<dbReference type="NCBIfam" id="NF047446">
    <property type="entry name" value="barrel_OmpL47"/>
    <property type="match status" value="1"/>
</dbReference>
<dbReference type="EC" id="3.2.1.18" evidence="3"/>
<accession>A0ABX1YYU3</accession>
<gene>
    <name evidence="6" type="ORF">GC102_11070</name>
</gene>
<dbReference type="InterPro" id="IPR036278">
    <property type="entry name" value="Sialidase_sf"/>
</dbReference>
<protein>
    <recommendedName>
        <fullName evidence="3">exo-alpha-sialidase</fullName>
        <ecNumber evidence="3">3.2.1.18</ecNumber>
    </recommendedName>
</protein>
<dbReference type="InterPro" id="IPR011040">
    <property type="entry name" value="Sialidase"/>
</dbReference>
<dbReference type="PANTHER" id="PTHR10628:SF30">
    <property type="entry name" value="EXO-ALPHA-SIALIDASE"/>
    <property type="match status" value="1"/>
</dbReference>
<dbReference type="Pfam" id="PF12733">
    <property type="entry name" value="Cadherin-like"/>
    <property type="match status" value="1"/>
</dbReference>
<dbReference type="EMBL" id="WHOC01000058">
    <property type="protein sequence ID" value="NOU86312.1"/>
    <property type="molecule type" value="Genomic_DNA"/>
</dbReference>
<dbReference type="InterPro" id="IPR026856">
    <property type="entry name" value="Sialidase_fam"/>
</dbReference>
<feature type="domain" description="Cadherin-like beta-sandwich-like" evidence="4">
    <location>
        <begin position="396"/>
        <end position="474"/>
    </location>
</feature>
<dbReference type="Gene3D" id="3.30.1920.20">
    <property type="match status" value="1"/>
</dbReference>
<evidence type="ECO:0000256" key="2">
    <source>
        <dbReference type="ARBA" id="ARBA00009348"/>
    </source>
</evidence>
<dbReference type="Gene3D" id="2.60.120.200">
    <property type="match status" value="1"/>
</dbReference>
<dbReference type="PANTHER" id="PTHR10628">
    <property type="entry name" value="SIALIDASE"/>
    <property type="match status" value="1"/>
</dbReference>
<evidence type="ECO:0000313" key="7">
    <source>
        <dbReference type="Proteomes" id="UP000658690"/>
    </source>
</evidence>
<dbReference type="RefSeq" id="WP_171689596.1">
    <property type="nucleotide sequence ID" value="NZ_WHOC01000058.1"/>
</dbReference>
<dbReference type="Pfam" id="PF13385">
    <property type="entry name" value="Laminin_G_3"/>
    <property type="match status" value="1"/>
</dbReference>
<organism evidence="6 7">
    <name type="scientific">Paenibacillus germinis</name>
    <dbReference type="NCBI Taxonomy" id="2654979"/>
    <lineage>
        <taxon>Bacteria</taxon>
        <taxon>Bacillati</taxon>
        <taxon>Bacillota</taxon>
        <taxon>Bacilli</taxon>
        <taxon>Bacillales</taxon>
        <taxon>Paenibacillaceae</taxon>
        <taxon>Paenibacillus</taxon>
    </lineage>
</organism>
<comment type="catalytic activity">
    <reaction evidence="1">
        <text>Hydrolysis of alpha-(2-&gt;3)-, alpha-(2-&gt;6)-, alpha-(2-&gt;8)- glycosidic linkages of terminal sialic acid residues in oligosaccharides, glycoproteins, glycolipids, colominic acid and synthetic substrates.</text>
        <dbReference type="EC" id="3.2.1.18"/>
    </reaction>
</comment>
<proteinExistence type="inferred from homology"/>
<dbReference type="Gene3D" id="2.120.10.10">
    <property type="match status" value="1"/>
</dbReference>
<dbReference type="InterPro" id="IPR058094">
    <property type="entry name" value="Ig-like_OmpL47-like"/>
</dbReference>
<comment type="caution">
    <text evidence="6">The sequence shown here is derived from an EMBL/GenBank/DDBJ whole genome shotgun (WGS) entry which is preliminary data.</text>
</comment>
<reference evidence="6 7" key="1">
    <citation type="submission" date="2019-10" db="EMBL/GenBank/DDBJ databases">
        <title>Description of Paenibacillus choica sp. nov.</title>
        <authorList>
            <person name="Carlier A."/>
            <person name="Qi S."/>
        </authorList>
    </citation>
    <scope>NUCLEOTIDE SEQUENCE [LARGE SCALE GENOMIC DNA]</scope>
    <source>
        <strain evidence="6 7">LMG 31460</strain>
    </source>
</reference>
<evidence type="ECO:0000256" key="3">
    <source>
        <dbReference type="ARBA" id="ARBA00012733"/>
    </source>
</evidence>
<dbReference type="Pfam" id="PF13088">
    <property type="entry name" value="BNR_2"/>
    <property type="match status" value="1"/>
</dbReference>
<sequence length="905" mass="99737">MFKKTFMYVFIFVFVLTQISFSLSGENRALAASSGEDPYFQNMDLYVAGTEGYNTFRIPSLLTTRAGTLLAFAEGRKNSAADNGNIDLVLKRSFDQGRTWQPLQIVCDAGVDTCGNPTPVQDENTGRIWLFVTQNYGPDTYGTIVNGTSRGVRTIWSTYSDDEGATWTQPVNRFSEVQAPNTRWDGTGPGIGIQLQQGTAKGRLVIPAIDRNIQSDDHGVTWYESGKLPPGLGEPTVVELTDGTLMRNDRLSSNQEIRRRGISTSPDQGATWSPIYYDDALIDPICEASIIRYMPSDNEVGNRMMLFANPAGTERRENMTVRISNDDGQTWTTSKTAYKGPSAYSSLAILPDGKVSLLFEGGEYTPYDKIMFATFNLEWFQAAEPDLDNLLFSDGSLTPVFRGDISEYTLALYSGTEQLTLTPVTSSTNIAITVNGNPAAAGQPTTIPLGDLQAIKIEAKLGQRVRQYTLHLDRTRPTPELLVHWDFDQTDVNGIVDLTGKGHNGVMHNGAELRPGLDGNALYLNGTRANVEITNEEDLNPGTDDFTFSVWVNPEALFQPMHVLYWYGKAGSKVPQWWFAVHNTGAVRMNMAGLPSGREVGIATAAGLVKTGVWTNITVVRDGSVNKIYINGEWAATSAKYDSPTMNVTNPSAPPLIGYDKGTVANRDWKGYMDDLQIYKYAMNEADVRKHYWRIDRSKPETQAVIEPGEPNGANGWYTSDVTVTLSVYDDFSGAARTEYRLNSGDWKVYEGAFAVSAEGSHVLEYRSVDRAGNIEDSKSMTLRIDKTAPILNIVPDKTELWPPNGKLVPIQVAIQAFDERSGIAGIKLVSITSNETDSKKGKSDQESDIQNMEYGTDDRTFLLRAERNGSGTGRIYTIEYTVTDQAGHVTNKTATVSVKHDQSN</sequence>
<name>A0ABX1YYU3_9BACL</name>
<dbReference type="SUPFAM" id="SSF50939">
    <property type="entry name" value="Sialidases"/>
    <property type="match status" value="1"/>
</dbReference>
<evidence type="ECO:0000259" key="5">
    <source>
        <dbReference type="Pfam" id="PF13088"/>
    </source>
</evidence>
<evidence type="ECO:0000259" key="4">
    <source>
        <dbReference type="Pfam" id="PF12733"/>
    </source>
</evidence>
<evidence type="ECO:0000256" key="1">
    <source>
        <dbReference type="ARBA" id="ARBA00000427"/>
    </source>
</evidence>
<dbReference type="SUPFAM" id="SSF49899">
    <property type="entry name" value="Concanavalin A-like lectins/glucanases"/>
    <property type="match status" value="1"/>
</dbReference>